<dbReference type="PANTHER" id="PTHR19359:SF146">
    <property type="entry name" value="B5, PUTATIVE-RELATED"/>
    <property type="match status" value="1"/>
</dbReference>
<accession>W7T3Q3</accession>
<feature type="region of interest" description="Disordered" evidence="6">
    <location>
        <begin position="90"/>
        <end position="151"/>
    </location>
</feature>
<dbReference type="Pfam" id="PF00173">
    <property type="entry name" value="Cyt-b5"/>
    <property type="match status" value="1"/>
</dbReference>
<name>W7T3Q3_9STRA</name>
<dbReference type="GO" id="GO:0016020">
    <property type="term" value="C:membrane"/>
    <property type="evidence" value="ECO:0007669"/>
    <property type="project" value="TreeGrafter"/>
</dbReference>
<dbReference type="InterPro" id="IPR050668">
    <property type="entry name" value="Cytochrome_b5"/>
</dbReference>
<dbReference type="SUPFAM" id="SSF55856">
    <property type="entry name" value="Cytochrome b5-like heme/steroid binding domain"/>
    <property type="match status" value="1"/>
</dbReference>
<comment type="caution">
    <text evidence="8">The sequence shown here is derived from an EMBL/GenBank/DDBJ whole genome shotgun (WGS) entry which is preliminary data.</text>
</comment>
<dbReference type="GO" id="GO:0046872">
    <property type="term" value="F:metal ion binding"/>
    <property type="evidence" value="ECO:0007669"/>
    <property type="project" value="UniProtKB-UniRule"/>
</dbReference>
<dbReference type="InterPro" id="IPR036400">
    <property type="entry name" value="Cyt_B5-like_heme/steroid_sf"/>
</dbReference>
<protein>
    <submittedName>
        <fullName evidence="8">Cytochrome b5</fullName>
    </submittedName>
</protein>
<feature type="compositionally biased region" description="Polar residues" evidence="6">
    <location>
        <begin position="138"/>
        <end position="150"/>
    </location>
</feature>
<keyword evidence="2 5" id="KW-0479">Metal-binding</keyword>
<evidence type="ECO:0000259" key="7">
    <source>
        <dbReference type="PROSITE" id="PS50255"/>
    </source>
</evidence>
<keyword evidence="3 5" id="KW-0408">Iron</keyword>
<dbReference type="SMART" id="SM01117">
    <property type="entry name" value="Cyt-b5"/>
    <property type="match status" value="1"/>
</dbReference>
<comment type="similarity">
    <text evidence="4 5">Belongs to the cytochrome b5 family.</text>
</comment>
<dbReference type="PROSITE" id="PS00191">
    <property type="entry name" value="CYTOCHROME_B5_1"/>
    <property type="match status" value="1"/>
</dbReference>
<evidence type="ECO:0000256" key="6">
    <source>
        <dbReference type="SAM" id="MobiDB-lite"/>
    </source>
</evidence>
<dbReference type="OrthoDB" id="260519at2759"/>
<dbReference type="AlphaFoldDB" id="W7T3Q3"/>
<feature type="region of interest" description="Disordered" evidence="6">
    <location>
        <begin position="179"/>
        <end position="262"/>
    </location>
</feature>
<reference evidence="8 9" key="1">
    <citation type="journal article" date="2014" name="Mol. Plant">
        <title>Chromosome Scale Genome Assembly and Transcriptome Profiling of Nannochloropsis gaditana in Nitrogen Depletion.</title>
        <authorList>
            <person name="Corteggiani Carpinelli E."/>
            <person name="Telatin A."/>
            <person name="Vitulo N."/>
            <person name="Forcato C."/>
            <person name="D'Angelo M."/>
            <person name="Schiavon R."/>
            <person name="Vezzi A."/>
            <person name="Giacometti G.M."/>
            <person name="Morosinotto T."/>
            <person name="Valle G."/>
        </authorList>
    </citation>
    <scope>NUCLEOTIDE SEQUENCE [LARGE SCALE GENOMIC DNA]</scope>
    <source>
        <strain evidence="8 9">B-31</strain>
    </source>
</reference>
<feature type="compositionally biased region" description="Basic and acidic residues" evidence="6">
    <location>
        <begin position="444"/>
        <end position="457"/>
    </location>
</feature>
<gene>
    <name evidence="8" type="ORF">Naga_100012g75</name>
</gene>
<sequence>MRVISQKRFNSAYDTSCTSMHLGKQEPEESEPSSHYFGPGRANSCAPCGVGTLSDVNGLRIEKNIEEQGSGNIAARCDCGQHTFLVLASDSGGDTAPTTPDSSGAIRTSHSETSITESLGGNVVEGKLTDGRRRHWENQSGADLSSSLPTHSRLIKEDDPADIEILSATMVQAMVCKGSTEGRVNGNRRQSHRHSLDSSEGPVKALSPRPSVCPASARPQDHYRSHQPQQQHQRRRLSVSGADGGDLGTSIGSSTVLDGSMEDPSALSLDRIVVEGNGDMVVIQPSVVCDACPSCDDVCTLQDCRGCQKKRERLLASGIMVVQEAWGRTTRKRPLQENSLSGGACVPIMAKPHGSAKGDGCQNVSYSLCEIRRHRTLASCWLVAKGQVYDVTNYLSSHPAGAIAMARKAGGQDCTEDFEFHSAKAQKLWKNLKIGSVRPCPGDRQSRRSRGGDDRSSRSGSDLGSLVGSSCSIM</sequence>
<dbReference type="Proteomes" id="UP000019335">
    <property type="component" value="Unassembled WGS sequence"/>
</dbReference>
<dbReference type="EMBL" id="AZIL01002442">
    <property type="protein sequence ID" value="EWM21570.1"/>
    <property type="molecule type" value="Genomic_DNA"/>
</dbReference>
<dbReference type="GO" id="GO:0020037">
    <property type="term" value="F:heme binding"/>
    <property type="evidence" value="ECO:0007669"/>
    <property type="project" value="UniProtKB-UniRule"/>
</dbReference>
<evidence type="ECO:0000313" key="8">
    <source>
        <dbReference type="EMBL" id="EWM21570.1"/>
    </source>
</evidence>
<keyword evidence="9" id="KW-1185">Reference proteome</keyword>
<evidence type="ECO:0000256" key="2">
    <source>
        <dbReference type="ARBA" id="ARBA00022723"/>
    </source>
</evidence>
<evidence type="ECO:0000256" key="4">
    <source>
        <dbReference type="ARBA" id="ARBA00038168"/>
    </source>
</evidence>
<feature type="domain" description="Cytochrome b5 heme-binding" evidence="7">
    <location>
        <begin position="363"/>
        <end position="438"/>
    </location>
</feature>
<proteinExistence type="inferred from homology"/>
<organism evidence="8 9">
    <name type="scientific">Nannochloropsis gaditana</name>
    <dbReference type="NCBI Taxonomy" id="72520"/>
    <lineage>
        <taxon>Eukaryota</taxon>
        <taxon>Sar</taxon>
        <taxon>Stramenopiles</taxon>
        <taxon>Ochrophyta</taxon>
        <taxon>Eustigmatophyceae</taxon>
        <taxon>Eustigmatales</taxon>
        <taxon>Monodopsidaceae</taxon>
        <taxon>Nannochloropsis</taxon>
    </lineage>
</organism>
<dbReference type="PROSITE" id="PS50255">
    <property type="entry name" value="CYTOCHROME_B5_2"/>
    <property type="match status" value="1"/>
</dbReference>
<feature type="region of interest" description="Disordered" evidence="6">
    <location>
        <begin position="19"/>
        <end position="38"/>
    </location>
</feature>
<dbReference type="InterPro" id="IPR018506">
    <property type="entry name" value="Cyt_B5_heme-BS"/>
</dbReference>
<dbReference type="PANTHER" id="PTHR19359">
    <property type="entry name" value="CYTOCHROME B5"/>
    <property type="match status" value="1"/>
</dbReference>
<feature type="compositionally biased region" description="Polar residues" evidence="6">
    <location>
        <begin position="96"/>
        <end position="119"/>
    </location>
</feature>
<evidence type="ECO:0000256" key="3">
    <source>
        <dbReference type="ARBA" id="ARBA00023004"/>
    </source>
</evidence>
<dbReference type="InterPro" id="IPR001199">
    <property type="entry name" value="Cyt_B5-like_heme/steroid-bd"/>
</dbReference>
<evidence type="ECO:0000256" key="5">
    <source>
        <dbReference type="RuleBase" id="RU362121"/>
    </source>
</evidence>
<feature type="region of interest" description="Disordered" evidence="6">
    <location>
        <begin position="436"/>
        <end position="474"/>
    </location>
</feature>
<evidence type="ECO:0000256" key="1">
    <source>
        <dbReference type="ARBA" id="ARBA00022617"/>
    </source>
</evidence>
<keyword evidence="1 5" id="KW-0349">Heme</keyword>
<feature type="compositionally biased region" description="Low complexity" evidence="6">
    <location>
        <begin position="458"/>
        <end position="474"/>
    </location>
</feature>
<evidence type="ECO:0000313" key="9">
    <source>
        <dbReference type="Proteomes" id="UP000019335"/>
    </source>
</evidence>
<dbReference type="Gene3D" id="3.10.120.10">
    <property type="entry name" value="Cytochrome b5-like heme/steroid binding domain"/>
    <property type="match status" value="1"/>
</dbReference>